<dbReference type="PANTHER" id="PTHR46986">
    <property type="entry name" value="ENDORIBONUCLEASE YBEY, CHLOROPLASTIC"/>
    <property type="match status" value="1"/>
</dbReference>
<dbReference type="HAMAP" id="MF_00009">
    <property type="entry name" value="Endoribonucl_YbeY"/>
    <property type="match status" value="1"/>
</dbReference>
<evidence type="ECO:0000256" key="3">
    <source>
        <dbReference type="ARBA" id="ARBA00022552"/>
    </source>
</evidence>
<keyword evidence="6 9" id="KW-0255">Endonuclease</keyword>
<dbReference type="GO" id="GO:0006364">
    <property type="term" value="P:rRNA processing"/>
    <property type="evidence" value="ECO:0007669"/>
    <property type="project" value="UniProtKB-UniRule"/>
</dbReference>
<dbReference type="AlphaFoldDB" id="A0A1F4S032"/>
<feature type="binding site" evidence="9">
    <location>
        <position position="108"/>
    </location>
    <ligand>
        <name>Zn(2+)</name>
        <dbReference type="ChEBI" id="CHEBI:29105"/>
        <note>catalytic</note>
    </ligand>
</feature>
<evidence type="ECO:0000256" key="2">
    <source>
        <dbReference type="ARBA" id="ARBA00022517"/>
    </source>
</evidence>
<evidence type="ECO:0000256" key="1">
    <source>
        <dbReference type="ARBA" id="ARBA00010875"/>
    </source>
</evidence>
<gene>
    <name evidence="9" type="primary">ybeY</name>
    <name evidence="10" type="ORF">A2290_07795</name>
</gene>
<comment type="function">
    <text evidence="9">Single strand-specific metallo-endoribonuclease involved in late-stage 70S ribosome quality control and in maturation of the 3' terminus of the 16S rRNA.</text>
</comment>
<feature type="binding site" evidence="9">
    <location>
        <position position="112"/>
    </location>
    <ligand>
        <name>Zn(2+)</name>
        <dbReference type="ChEBI" id="CHEBI:29105"/>
        <note>catalytic</note>
    </ligand>
</feature>
<organism evidence="10 11">
    <name type="scientific">candidate division WOR-1 bacterium RIFOXYB2_FULL_36_35</name>
    <dbReference type="NCBI Taxonomy" id="1802578"/>
    <lineage>
        <taxon>Bacteria</taxon>
        <taxon>Bacillati</taxon>
        <taxon>Saganbacteria</taxon>
    </lineage>
</organism>
<dbReference type="Pfam" id="PF02130">
    <property type="entry name" value="YbeY"/>
    <property type="match status" value="1"/>
</dbReference>
<evidence type="ECO:0000256" key="7">
    <source>
        <dbReference type="ARBA" id="ARBA00022801"/>
    </source>
</evidence>
<evidence type="ECO:0000256" key="6">
    <source>
        <dbReference type="ARBA" id="ARBA00022759"/>
    </source>
</evidence>
<accession>A0A1F4S032</accession>
<reference evidence="10 11" key="1">
    <citation type="journal article" date="2016" name="Nat. Commun.">
        <title>Thousands of microbial genomes shed light on interconnected biogeochemical processes in an aquifer system.</title>
        <authorList>
            <person name="Anantharaman K."/>
            <person name="Brown C.T."/>
            <person name="Hug L.A."/>
            <person name="Sharon I."/>
            <person name="Castelle C.J."/>
            <person name="Probst A.J."/>
            <person name="Thomas B.C."/>
            <person name="Singh A."/>
            <person name="Wilkins M.J."/>
            <person name="Karaoz U."/>
            <person name="Brodie E.L."/>
            <person name="Williams K.H."/>
            <person name="Hubbard S.S."/>
            <person name="Banfield J.F."/>
        </authorList>
    </citation>
    <scope>NUCLEOTIDE SEQUENCE [LARGE SCALE GENOMIC DNA]</scope>
</reference>
<dbReference type="EMBL" id="MEUA01000048">
    <property type="protein sequence ID" value="OGC13759.1"/>
    <property type="molecule type" value="Genomic_DNA"/>
</dbReference>
<proteinExistence type="inferred from homology"/>
<protein>
    <recommendedName>
        <fullName evidence="9">Endoribonuclease YbeY</fullName>
        <ecNumber evidence="9">3.1.-.-</ecNumber>
    </recommendedName>
</protein>
<dbReference type="NCBIfam" id="TIGR00043">
    <property type="entry name" value="rRNA maturation RNase YbeY"/>
    <property type="match status" value="1"/>
</dbReference>
<comment type="cofactor">
    <cofactor evidence="9">
        <name>Zn(2+)</name>
        <dbReference type="ChEBI" id="CHEBI:29105"/>
    </cofactor>
    <text evidence="9">Binds 1 zinc ion.</text>
</comment>
<dbReference type="GO" id="GO:0004222">
    <property type="term" value="F:metalloendopeptidase activity"/>
    <property type="evidence" value="ECO:0007669"/>
    <property type="project" value="InterPro"/>
</dbReference>
<evidence type="ECO:0000313" key="10">
    <source>
        <dbReference type="EMBL" id="OGC13759.1"/>
    </source>
</evidence>
<dbReference type="PANTHER" id="PTHR46986:SF1">
    <property type="entry name" value="ENDORIBONUCLEASE YBEY, CHLOROPLASTIC"/>
    <property type="match status" value="1"/>
</dbReference>
<keyword evidence="9" id="KW-0963">Cytoplasm</keyword>
<dbReference type="GO" id="GO:0008270">
    <property type="term" value="F:zinc ion binding"/>
    <property type="evidence" value="ECO:0007669"/>
    <property type="project" value="UniProtKB-UniRule"/>
</dbReference>
<sequence length="123" mass="13896">MVRIFLNFTDKIFESDKAFRGINLKVGKILSEHKARGGMGITFGDGALLRELNKKYRNKNKTTDVLSFNLGDKKNIMGDVYISVPAAKRQAKEYNISLKEELLRLAIHGTLHVLGYTHKEMGV</sequence>
<dbReference type="InterPro" id="IPR023091">
    <property type="entry name" value="MetalPrtase_cat_dom_sf_prd"/>
</dbReference>
<comment type="subcellular location">
    <subcellularLocation>
        <location evidence="9">Cytoplasm</location>
    </subcellularLocation>
</comment>
<dbReference type="GO" id="GO:0005737">
    <property type="term" value="C:cytoplasm"/>
    <property type="evidence" value="ECO:0007669"/>
    <property type="project" value="UniProtKB-SubCell"/>
</dbReference>
<evidence type="ECO:0000313" key="11">
    <source>
        <dbReference type="Proteomes" id="UP000177905"/>
    </source>
</evidence>
<evidence type="ECO:0000256" key="4">
    <source>
        <dbReference type="ARBA" id="ARBA00022722"/>
    </source>
</evidence>
<dbReference type="InterPro" id="IPR002036">
    <property type="entry name" value="YbeY"/>
</dbReference>
<dbReference type="Proteomes" id="UP000177905">
    <property type="component" value="Unassembled WGS sequence"/>
</dbReference>
<dbReference type="GO" id="GO:0004521">
    <property type="term" value="F:RNA endonuclease activity"/>
    <property type="evidence" value="ECO:0007669"/>
    <property type="project" value="UniProtKB-UniRule"/>
</dbReference>
<evidence type="ECO:0000256" key="5">
    <source>
        <dbReference type="ARBA" id="ARBA00022723"/>
    </source>
</evidence>
<comment type="similarity">
    <text evidence="1 9">Belongs to the endoribonuclease YbeY family.</text>
</comment>
<dbReference type="Gene3D" id="3.40.390.30">
    <property type="entry name" value="Metalloproteases ('zincins'), catalytic domain"/>
    <property type="match status" value="1"/>
</dbReference>
<comment type="caution">
    <text evidence="10">The sequence shown here is derived from an EMBL/GenBank/DDBJ whole genome shotgun (WGS) entry which is preliminary data.</text>
</comment>
<dbReference type="SUPFAM" id="SSF55486">
    <property type="entry name" value="Metalloproteases ('zincins'), catalytic domain"/>
    <property type="match status" value="1"/>
</dbReference>
<feature type="binding site" evidence="9">
    <location>
        <position position="118"/>
    </location>
    <ligand>
        <name>Zn(2+)</name>
        <dbReference type="ChEBI" id="CHEBI:29105"/>
        <note>catalytic</note>
    </ligand>
</feature>
<keyword evidence="7 9" id="KW-0378">Hydrolase</keyword>
<keyword evidence="4 9" id="KW-0540">Nuclease</keyword>
<evidence type="ECO:0000256" key="9">
    <source>
        <dbReference type="HAMAP-Rule" id="MF_00009"/>
    </source>
</evidence>
<dbReference type="EC" id="3.1.-.-" evidence="9"/>
<keyword evidence="5 9" id="KW-0479">Metal-binding</keyword>
<name>A0A1F4S032_UNCSA</name>
<keyword evidence="8 9" id="KW-0862">Zinc</keyword>
<keyword evidence="2 9" id="KW-0690">Ribosome biogenesis</keyword>
<keyword evidence="3 9" id="KW-0698">rRNA processing</keyword>
<evidence type="ECO:0000256" key="8">
    <source>
        <dbReference type="ARBA" id="ARBA00022833"/>
    </source>
</evidence>